<gene>
    <name evidence="7" type="ORF">POJ06DRAFT_297195</name>
</gene>
<dbReference type="PANTHER" id="PTHR15651">
    <property type="entry name" value="ARMADILLO REPEAT-CONTAINING PROTEIN 8"/>
    <property type="match status" value="1"/>
</dbReference>
<dbReference type="InterPro" id="IPR000225">
    <property type="entry name" value="Armadillo"/>
</dbReference>
<evidence type="ECO:0000313" key="7">
    <source>
        <dbReference type="EMBL" id="KAJ8097315.1"/>
    </source>
</evidence>
<keyword evidence="3" id="KW-0963">Cytoplasm</keyword>
<organism evidence="7 8">
    <name type="scientific">Lipomyces tetrasporus</name>
    <dbReference type="NCBI Taxonomy" id="54092"/>
    <lineage>
        <taxon>Eukaryota</taxon>
        <taxon>Fungi</taxon>
        <taxon>Dikarya</taxon>
        <taxon>Ascomycota</taxon>
        <taxon>Saccharomycotina</taxon>
        <taxon>Lipomycetes</taxon>
        <taxon>Lipomycetales</taxon>
        <taxon>Lipomycetaceae</taxon>
        <taxon>Lipomyces</taxon>
    </lineage>
</organism>
<dbReference type="InterPro" id="IPR016024">
    <property type="entry name" value="ARM-type_fold"/>
</dbReference>
<dbReference type="EMBL" id="JARPMG010000011">
    <property type="protein sequence ID" value="KAJ8097315.1"/>
    <property type="molecule type" value="Genomic_DNA"/>
</dbReference>
<feature type="compositionally biased region" description="Acidic residues" evidence="6">
    <location>
        <begin position="491"/>
        <end position="503"/>
    </location>
</feature>
<dbReference type="GO" id="GO:0034657">
    <property type="term" value="C:GID complex"/>
    <property type="evidence" value="ECO:0007669"/>
    <property type="project" value="TreeGrafter"/>
</dbReference>
<proteinExistence type="predicted"/>
<comment type="caution">
    <text evidence="7">The sequence shown here is derived from an EMBL/GenBank/DDBJ whole genome shotgun (WGS) entry which is preliminary data.</text>
</comment>
<keyword evidence="8" id="KW-1185">Reference proteome</keyword>
<evidence type="ECO:0000256" key="5">
    <source>
        <dbReference type="ARBA" id="ARBA00023242"/>
    </source>
</evidence>
<evidence type="ECO:0000256" key="2">
    <source>
        <dbReference type="ARBA" id="ARBA00004496"/>
    </source>
</evidence>
<dbReference type="SUPFAM" id="SSF48371">
    <property type="entry name" value="ARM repeat"/>
    <property type="match status" value="2"/>
</dbReference>
<evidence type="ECO:0000256" key="6">
    <source>
        <dbReference type="SAM" id="MobiDB-lite"/>
    </source>
</evidence>
<dbReference type="PANTHER" id="PTHR15651:SF7">
    <property type="entry name" value="ARMADILLO REPEAT-CONTAINING PROTEIN 8"/>
    <property type="match status" value="1"/>
</dbReference>
<feature type="region of interest" description="Disordered" evidence="6">
    <location>
        <begin position="470"/>
        <end position="503"/>
    </location>
</feature>
<dbReference type="GO" id="GO:0005737">
    <property type="term" value="C:cytoplasm"/>
    <property type="evidence" value="ECO:0007669"/>
    <property type="project" value="UniProtKB-SubCell"/>
</dbReference>
<evidence type="ECO:0000256" key="1">
    <source>
        <dbReference type="ARBA" id="ARBA00004123"/>
    </source>
</evidence>
<dbReference type="GO" id="GO:0005634">
    <property type="term" value="C:nucleus"/>
    <property type="evidence" value="ECO:0007669"/>
    <property type="project" value="UniProtKB-SubCell"/>
</dbReference>
<keyword evidence="5" id="KW-0539">Nucleus</keyword>
<evidence type="ECO:0000256" key="3">
    <source>
        <dbReference type="ARBA" id="ARBA00022490"/>
    </source>
</evidence>
<evidence type="ECO:0000256" key="4">
    <source>
        <dbReference type="ARBA" id="ARBA00022737"/>
    </source>
</evidence>
<dbReference type="SMART" id="SM00185">
    <property type="entry name" value="ARM"/>
    <property type="match status" value="5"/>
</dbReference>
<dbReference type="AlphaFoldDB" id="A0AAD7VQM2"/>
<protein>
    <submittedName>
        <fullName evidence="7">Armadillo-type protein</fullName>
    </submittedName>
</protein>
<dbReference type="InterPro" id="IPR038739">
    <property type="entry name" value="ARMC8/Vid28"/>
</dbReference>
<dbReference type="RefSeq" id="XP_056040765.1">
    <property type="nucleotide sequence ID" value="XM_056190598.1"/>
</dbReference>
<keyword evidence="4" id="KW-0677">Repeat</keyword>
<dbReference type="InterPro" id="IPR011989">
    <property type="entry name" value="ARM-like"/>
</dbReference>
<dbReference type="GO" id="GO:0043161">
    <property type="term" value="P:proteasome-mediated ubiquitin-dependent protein catabolic process"/>
    <property type="evidence" value="ECO:0007669"/>
    <property type="project" value="TreeGrafter"/>
</dbReference>
<dbReference type="Proteomes" id="UP001217417">
    <property type="component" value="Unassembled WGS sequence"/>
</dbReference>
<reference evidence="7" key="1">
    <citation type="submission" date="2023-03" db="EMBL/GenBank/DDBJ databases">
        <title>Near-Complete genome sequence of Lipomyces tetrasporous NRRL Y-64009, an oleaginous yeast capable of growing on lignocellulosic hydrolysates.</title>
        <authorList>
            <consortium name="Lawrence Berkeley National Laboratory"/>
            <person name="Jagtap S.S."/>
            <person name="Liu J.-J."/>
            <person name="Walukiewicz H.E."/>
            <person name="Pangilinan J."/>
            <person name="Lipzen A."/>
            <person name="Ahrendt S."/>
            <person name="Koriabine M."/>
            <person name="Cobaugh K."/>
            <person name="Salamov A."/>
            <person name="Yoshinaga Y."/>
            <person name="Ng V."/>
            <person name="Daum C."/>
            <person name="Grigoriev I.V."/>
            <person name="Slininger P.J."/>
            <person name="Dien B.S."/>
            <person name="Jin Y.-S."/>
            <person name="Rao C.V."/>
        </authorList>
    </citation>
    <scope>NUCLEOTIDE SEQUENCE</scope>
    <source>
        <strain evidence="7">NRRL Y-64009</strain>
    </source>
</reference>
<sequence length="840" mass="91352">MIAEDDLLPYLRSDDRRIQLRALRSLKNSIIGHSEQKAAYLDRGVLYELLGIINTQEDGVKDPMSDECRIQAGVVLSSFAYSDPEISSRLLTPATLSTLVTTLTQYSPPALLLASLRTLTTLLTLRPTPSLVNQFPGLATSMSELISHYSTACFENYARQDVQSLTKLCTLVPLISPSHSSAQSLSSELTSPLIELVYGSFKNSQTSGVVFDSKLQSTAILALAHVLTPTAARQIAAAGPKFTNPLLALLRAPDTTTRLSAASLLTALYTSGKPELTSSSGVTRAPQITTLAMTLVPTLMKLLDDAIAAGDHGRNCDPRILHTLAIVCREGGDVTDRCVEAGLIKKIVSIVVQVAPNNHFASGRILERDGKLLSGSLLCLSALGLYNEDYRKAIIEAGALGAVVAVMNTANTPAVREVKIAACHVLRTLSRSVRLLRTTMVESGVVCGIVDLLGDVPSEEERPLLENVDTVASEPEPMDDEPVQTTVTEVPAEEDDEDEGDEEEDLEVRTAAMAAVCNLVLDFSPLRKSILDKGILPLVVSGARSRYTPLRLNSTWALKHMVFGDDMDTKDSVMSHVGFPLIMKLCEDKEIQVQEQALDFLRNLTARSEKYIDMLFDNVGVDEVFKLVDRKLSLRVVPAVDDSEQELLSTQPYYTKVIIAAAYVIVHIAAGDDRHREAVIRNETVLRKIVQLMRHENYEVRLACVWTIINLTWVEEPSRAPGEAAAAQLAGQISAGGPSSDQSQLEQSISSSAEIYSSDCRRRAMTLVRFGAREQLEYLKQDPVLDVREKTKTAIYQIDSLGGGPSLGAEDQHVENIGSVPSHGVEVAGSAMEIDSELHA</sequence>
<name>A0AAD7VQM2_9ASCO</name>
<comment type="subcellular location">
    <subcellularLocation>
        <location evidence="2">Cytoplasm</location>
    </subcellularLocation>
    <subcellularLocation>
        <location evidence="1">Nucleus</location>
    </subcellularLocation>
</comment>
<dbReference type="Gene3D" id="1.25.10.10">
    <property type="entry name" value="Leucine-rich Repeat Variant"/>
    <property type="match status" value="2"/>
</dbReference>
<accession>A0AAD7VQM2</accession>
<dbReference type="GeneID" id="80885764"/>
<evidence type="ECO:0000313" key="8">
    <source>
        <dbReference type="Proteomes" id="UP001217417"/>
    </source>
</evidence>